<dbReference type="PANTHER" id="PTHR33360:SF2">
    <property type="entry name" value="TRANSPOSASE FOR INSERTION SEQUENCE ELEMENT IS200"/>
    <property type="match status" value="1"/>
</dbReference>
<protein>
    <recommendedName>
        <fullName evidence="1">Transposase IS200-like domain-containing protein</fullName>
    </recommendedName>
</protein>
<dbReference type="Proteomes" id="UP000177310">
    <property type="component" value="Unassembled WGS sequence"/>
</dbReference>
<accession>A0A1G1YJV1</accession>
<dbReference type="EMBL" id="MHIL01000015">
    <property type="protein sequence ID" value="OGY51747.1"/>
    <property type="molecule type" value="Genomic_DNA"/>
</dbReference>
<proteinExistence type="predicted"/>
<dbReference type="SUPFAM" id="SSF143422">
    <property type="entry name" value="Transposase IS200-like"/>
    <property type="match status" value="1"/>
</dbReference>
<dbReference type="GO" id="GO:0006313">
    <property type="term" value="P:DNA transposition"/>
    <property type="evidence" value="ECO:0007669"/>
    <property type="project" value="InterPro"/>
</dbReference>
<reference evidence="2 3" key="1">
    <citation type="journal article" date="2016" name="Nat. Commun.">
        <title>Thousands of microbial genomes shed light on interconnected biogeochemical processes in an aquifer system.</title>
        <authorList>
            <person name="Anantharaman K."/>
            <person name="Brown C.T."/>
            <person name="Hug L.A."/>
            <person name="Sharon I."/>
            <person name="Castelle C.J."/>
            <person name="Probst A.J."/>
            <person name="Thomas B.C."/>
            <person name="Singh A."/>
            <person name="Wilkins M.J."/>
            <person name="Karaoz U."/>
            <person name="Brodie E.L."/>
            <person name="Williams K.H."/>
            <person name="Hubbard S.S."/>
            <person name="Banfield J.F."/>
        </authorList>
    </citation>
    <scope>NUCLEOTIDE SEQUENCE [LARGE SCALE GENOMIC DNA]</scope>
</reference>
<evidence type="ECO:0000313" key="2">
    <source>
        <dbReference type="EMBL" id="OGY51747.1"/>
    </source>
</evidence>
<name>A0A1G1YJV1_9BACT</name>
<evidence type="ECO:0000259" key="1">
    <source>
        <dbReference type="SMART" id="SM01321"/>
    </source>
</evidence>
<organism evidence="2 3">
    <name type="scientific">Candidatus Buchananbacteria bacterium RIFCSPHIGHO2_02_FULL_56_16</name>
    <dbReference type="NCBI Taxonomy" id="1797542"/>
    <lineage>
        <taxon>Bacteria</taxon>
        <taxon>Candidatus Buchananiibacteriota</taxon>
    </lineage>
</organism>
<comment type="caution">
    <text evidence="2">The sequence shown here is derived from an EMBL/GenBank/DDBJ whole genome shotgun (WGS) entry which is preliminary data.</text>
</comment>
<dbReference type="InterPro" id="IPR002686">
    <property type="entry name" value="Transposase_17"/>
</dbReference>
<dbReference type="GO" id="GO:0003677">
    <property type="term" value="F:DNA binding"/>
    <property type="evidence" value="ECO:0007669"/>
    <property type="project" value="InterPro"/>
</dbReference>
<sequence length="139" mass="15658">MHNFYQLYYHLVWSTKNREPLITAAVEELLRHYIPAKIYYLGCTCHQLGMTEDHLHLVATIPPNVAISTLVQRVKGGSAHFVNKSLVQEYLQWQNGYGVVSFSKQALPAIKAYAANQKEHHRAGTLMAALESPKAASPR</sequence>
<dbReference type="InterPro" id="IPR036515">
    <property type="entry name" value="Transposase_17_sf"/>
</dbReference>
<dbReference type="GO" id="GO:0004803">
    <property type="term" value="F:transposase activity"/>
    <property type="evidence" value="ECO:0007669"/>
    <property type="project" value="InterPro"/>
</dbReference>
<dbReference type="AlphaFoldDB" id="A0A1G1YJV1"/>
<dbReference type="Pfam" id="PF01797">
    <property type="entry name" value="Y1_Tnp"/>
    <property type="match status" value="1"/>
</dbReference>
<dbReference type="SMART" id="SM01321">
    <property type="entry name" value="Y1_Tnp"/>
    <property type="match status" value="1"/>
</dbReference>
<dbReference type="PANTHER" id="PTHR33360">
    <property type="entry name" value="TRANSPOSASE FOR INSERTION SEQUENCE ELEMENT IS200"/>
    <property type="match status" value="1"/>
</dbReference>
<feature type="domain" description="Transposase IS200-like" evidence="1">
    <location>
        <begin position="4"/>
        <end position="117"/>
    </location>
</feature>
<dbReference type="STRING" id="1797542.A3J59_03710"/>
<dbReference type="Gene3D" id="3.30.70.1290">
    <property type="entry name" value="Transposase IS200-like"/>
    <property type="match status" value="1"/>
</dbReference>
<evidence type="ECO:0000313" key="3">
    <source>
        <dbReference type="Proteomes" id="UP000177310"/>
    </source>
</evidence>
<gene>
    <name evidence="2" type="ORF">A3J59_03710</name>
</gene>
<dbReference type="NCBIfam" id="NF033573">
    <property type="entry name" value="transpos_IS200"/>
    <property type="match status" value="1"/>
</dbReference>